<dbReference type="InterPro" id="IPR051541">
    <property type="entry name" value="PTS_SugarTrans_NitroReg"/>
</dbReference>
<feature type="domain" description="PTS EIIA type-2" evidence="1">
    <location>
        <begin position="28"/>
        <end position="171"/>
    </location>
</feature>
<keyword evidence="2" id="KW-0813">Transport</keyword>
<dbReference type="PROSITE" id="PS51094">
    <property type="entry name" value="PTS_EIIA_TYPE_2"/>
    <property type="match status" value="1"/>
</dbReference>
<name>A0ABS3KMW3_9PROT</name>
<reference evidence="2 3" key="1">
    <citation type="submission" date="2020-09" db="EMBL/GenBank/DDBJ databases">
        <title>Roseomonas.</title>
        <authorList>
            <person name="Zhu W."/>
        </authorList>
    </citation>
    <scope>NUCLEOTIDE SEQUENCE [LARGE SCALE GENOMIC DNA]</scope>
    <source>
        <strain evidence="2 3">573</strain>
    </source>
</reference>
<dbReference type="PANTHER" id="PTHR47738:SF1">
    <property type="entry name" value="NITROGEN REGULATORY PROTEIN"/>
    <property type="match status" value="1"/>
</dbReference>
<accession>A0ABS3KMW3</accession>
<dbReference type="Gene3D" id="3.40.930.10">
    <property type="entry name" value="Mannitol-specific EII, Chain A"/>
    <property type="match status" value="1"/>
</dbReference>
<organism evidence="2 3">
    <name type="scientific">Roseomonas haemaphysalidis</name>
    <dbReference type="NCBI Taxonomy" id="2768162"/>
    <lineage>
        <taxon>Bacteria</taxon>
        <taxon>Pseudomonadati</taxon>
        <taxon>Pseudomonadota</taxon>
        <taxon>Alphaproteobacteria</taxon>
        <taxon>Acetobacterales</taxon>
        <taxon>Roseomonadaceae</taxon>
        <taxon>Roseomonas</taxon>
    </lineage>
</organism>
<gene>
    <name evidence="2" type="ORF">IAI61_07050</name>
</gene>
<dbReference type="InterPro" id="IPR016152">
    <property type="entry name" value="PTrfase/Anion_transptr"/>
</dbReference>
<dbReference type="CDD" id="cd00211">
    <property type="entry name" value="PTS_IIA_fru"/>
    <property type="match status" value="1"/>
</dbReference>
<proteinExistence type="predicted"/>
<dbReference type="InterPro" id="IPR002178">
    <property type="entry name" value="PTS_EIIA_type-2_dom"/>
</dbReference>
<protein>
    <submittedName>
        <fullName evidence="2">PTS sugar transporter subunit IIA</fullName>
    </submittedName>
</protein>
<keyword evidence="3" id="KW-1185">Reference proteome</keyword>
<keyword evidence="2" id="KW-0762">Sugar transport</keyword>
<evidence type="ECO:0000313" key="3">
    <source>
        <dbReference type="Proteomes" id="UP001518989"/>
    </source>
</evidence>
<evidence type="ECO:0000259" key="1">
    <source>
        <dbReference type="PROSITE" id="PS51094"/>
    </source>
</evidence>
<evidence type="ECO:0000313" key="2">
    <source>
        <dbReference type="EMBL" id="MBO1078780.1"/>
    </source>
</evidence>
<dbReference type="SUPFAM" id="SSF55804">
    <property type="entry name" value="Phoshotransferase/anion transport protein"/>
    <property type="match status" value="1"/>
</dbReference>
<dbReference type="EMBL" id="JACTNG010000003">
    <property type="protein sequence ID" value="MBO1078780.1"/>
    <property type="molecule type" value="Genomic_DNA"/>
</dbReference>
<dbReference type="Proteomes" id="UP001518989">
    <property type="component" value="Unassembled WGS sequence"/>
</dbReference>
<dbReference type="PANTHER" id="PTHR47738">
    <property type="entry name" value="PTS SYSTEM FRUCTOSE-LIKE EIIA COMPONENT-RELATED"/>
    <property type="match status" value="1"/>
</dbReference>
<dbReference type="Pfam" id="PF00359">
    <property type="entry name" value="PTS_EIIA_2"/>
    <property type="match status" value="1"/>
</dbReference>
<sequence>MRPPCRPTHFSRSGARQPLLKTATTISDLFPAAGDVLTLAPADKSELLGLLADEASRRLNRPREDILDALQARERLGPTALGRGVAMPHTRLPGLDTQLALLARLSRPIDFEARDGEPVDLVFLILWPEAASEGFLPALANVCRVLRNNQLPRQLRQARSPAEALAMLQATDQD</sequence>
<comment type="caution">
    <text evidence="2">The sequence shown here is derived from an EMBL/GenBank/DDBJ whole genome shotgun (WGS) entry which is preliminary data.</text>
</comment>